<organism evidence="2 3">
    <name type="scientific">Anaeromyxobacter oryzae</name>
    <dbReference type="NCBI Taxonomy" id="2918170"/>
    <lineage>
        <taxon>Bacteria</taxon>
        <taxon>Pseudomonadati</taxon>
        <taxon>Myxococcota</taxon>
        <taxon>Myxococcia</taxon>
        <taxon>Myxococcales</taxon>
        <taxon>Cystobacterineae</taxon>
        <taxon>Anaeromyxobacteraceae</taxon>
        <taxon>Anaeromyxobacter</taxon>
    </lineage>
</organism>
<keyword evidence="3" id="KW-1185">Reference proteome</keyword>
<keyword evidence="1" id="KW-1133">Transmembrane helix</keyword>
<evidence type="ECO:0000256" key="1">
    <source>
        <dbReference type="SAM" id="Phobius"/>
    </source>
</evidence>
<proteinExistence type="predicted"/>
<dbReference type="EMBL" id="AP025591">
    <property type="protein sequence ID" value="BDG03176.1"/>
    <property type="molecule type" value="Genomic_DNA"/>
</dbReference>
<keyword evidence="1" id="KW-0812">Transmembrane</keyword>
<keyword evidence="1" id="KW-0472">Membrane</keyword>
<name>A0ABN6MQ90_9BACT</name>
<reference evidence="3" key="1">
    <citation type="journal article" date="2022" name="Int. J. Syst. Evol. Microbiol.">
        <title>Anaeromyxobacter oryzae sp. nov., Anaeromyxobacter diazotrophicus sp. nov. and Anaeromyxobacter paludicola sp. nov., isolated from paddy soils.</title>
        <authorList>
            <person name="Itoh H."/>
            <person name="Xu Z."/>
            <person name="Mise K."/>
            <person name="Masuda Y."/>
            <person name="Ushijima N."/>
            <person name="Hayakawa C."/>
            <person name="Shiratori Y."/>
            <person name="Senoo K."/>
        </authorList>
    </citation>
    <scope>NUCLEOTIDE SEQUENCE [LARGE SCALE GENOMIC DNA]</scope>
    <source>
        <strain evidence="3">Red232</strain>
    </source>
</reference>
<dbReference type="Proteomes" id="UP001162891">
    <property type="component" value="Chromosome"/>
</dbReference>
<feature type="transmembrane region" description="Helical" evidence="1">
    <location>
        <begin position="12"/>
        <end position="36"/>
    </location>
</feature>
<gene>
    <name evidence="2" type="ORF">AMOR_21720</name>
</gene>
<accession>A0ABN6MQ90</accession>
<sequence length="38" mass="3989">MAQPHTLPRNRFVEFALPIAVALLIGASLVLLLGAFGA</sequence>
<protein>
    <submittedName>
        <fullName evidence="2">Uncharacterized protein</fullName>
    </submittedName>
</protein>
<evidence type="ECO:0000313" key="3">
    <source>
        <dbReference type="Proteomes" id="UP001162891"/>
    </source>
</evidence>
<evidence type="ECO:0000313" key="2">
    <source>
        <dbReference type="EMBL" id="BDG03176.1"/>
    </source>
</evidence>